<protein>
    <submittedName>
        <fullName evidence="2">S4 domain-containing protein YaaA</fullName>
    </submittedName>
</protein>
<keyword evidence="1" id="KW-0694">RNA-binding</keyword>
<organism evidence="2 3">
    <name type="scientific">Lactobacillus iners</name>
    <dbReference type="NCBI Taxonomy" id="147802"/>
    <lineage>
        <taxon>Bacteria</taxon>
        <taxon>Bacillati</taxon>
        <taxon>Bacillota</taxon>
        <taxon>Bacilli</taxon>
        <taxon>Lactobacillales</taxon>
        <taxon>Lactobacillaceae</taxon>
        <taxon>Lactobacillus</taxon>
    </lineage>
</organism>
<name>A0A6G7B7C4_9LACO</name>
<dbReference type="InterPro" id="IPR036986">
    <property type="entry name" value="S4_RNA-bd_sf"/>
</dbReference>
<dbReference type="AlphaFoldDB" id="A0A6G7B7C4"/>
<dbReference type="EMBL" id="CP049228">
    <property type="protein sequence ID" value="QIH23219.1"/>
    <property type="molecule type" value="Genomic_DNA"/>
</dbReference>
<dbReference type="GeneID" id="93220825"/>
<sequence>MSRVLCKWGGFIKDFVINGEFITLAQFLKEESIISSGGQAKWYLNENPVMLNGVLENRRGKKIHPGDQIVINKNLYNFIMG</sequence>
<evidence type="ECO:0000313" key="2">
    <source>
        <dbReference type="EMBL" id="QIH23219.1"/>
    </source>
</evidence>
<dbReference type="Proteomes" id="UP000501676">
    <property type="component" value="Chromosome"/>
</dbReference>
<dbReference type="RefSeq" id="WP_006729292.1">
    <property type="nucleotide sequence ID" value="NZ_CABKQA010000001.1"/>
</dbReference>
<proteinExistence type="predicted"/>
<dbReference type="PROSITE" id="PS50889">
    <property type="entry name" value="S4"/>
    <property type="match status" value="1"/>
</dbReference>
<evidence type="ECO:0000256" key="1">
    <source>
        <dbReference type="PROSITE-ProRule" id="PRU00182"/>
    </source>
</evidence>
<gene>
    <name evidence="2" type="primary">yaaA</name>
    <name evidence="2" type="ORF">G6Z83_00015</name>
</gene>
<dbReference type="Gene3D" id="3.10.290.10">
    <property type="entry name" value="RNA-binding S4 domain"/>
    <property type="match status" value="1"/>
</dbReference>
<dbReference type="Pfam" id="PF13275">
    <property type="entry name" value="S4_2"/>
    <property type="match status" value="1"/>
</dbReference>
<dbReference type="SUPFAM" id="SSF55174">
    <property type="entry name" value="Alpha-L RNA-binding motif"/>
    <property type="match status" value="1"/>
</dbReference>
<dbReference type="InterPro" id="IPR014330">
    <property type="entry name" value="RNA-bd_S4-rel_YaaA"/>
</dbReference>
<dbReference type="GO" id="GO:0003723">
    <property type="term" value="F:RNA binding"/>
    <property type="evidence" value="ECO:0007669"/>
    <property type="project" value="UniProtKB-KW"/>
</dbReference>
<reference evidence="2 3" key="1">
    <citation type="submission" date="2020-02" db="EMBL/GenBank/DDBJ databases">
        <title>Complete genome sequences of six Lactobacillus iners strains isolated from the human vagina.</title>
        <authorList>
            <person name="France M.T."/>
            <person name="Rutt L."/>
            <person name="Narina S."/>
            <person name="Arbaugh S."/>
            <person name="Humphrys M.S."/>
            <person name="Ma B."/>
            <person name="Hayward M.R."/>
            <person name="Relman D."/>
            <person name="Kwon D.S."/>
            <person name="Ravel J."/>
        </authorList>
    </citation>
    <scope>NUCLEOTIDE SEQUENCE [LARGE SCALE GENOMIC DNA]</scope>
    <source>
        <strain evidence="2 3">C0210C1</strain>
    </source>
</reference>
<accession>A0A6G7B7C4</accession>
<evidence type="ECO:0000313" key="3">
    <source>
        <dbReference type="Proteomes" id="UP000501676"/>
    </source>
</evidence>
<dbReference type="NCBIfam" id="TIGR02988">
    <property type="entry name" value="YaaA_near_RecF"/>
    <property type="match status" value="1"/>
</dbReference>